<sequence>MQLTTVKGKTALVTGASSGIGEAFAHRLAAAGCHVILTARSEDKLQQTAAVLRDKYQVQAHCYPGDLTLRETPAALFEKVQRDGLQVDILVNNAGFGKWAPFLNETAATYEDMVQLNVDAVVQLTHLFLPAMLARGEGGIINIGSTGSFQPCPYIAVYCATKAFLLSFSEALYGEYHHRGITVTAVCPGNTRTEFFKIANADVKGMPFDTPARVADDGLKALLQGRNYKVIGFGNYMQAQSPRFFSRKMIIKIVRGLFEKRVGPEKPHPAPVLR</sequence>
<evidence type="ECO:0008006" key="6">
    <source>
        <dbReference type="Google" id="ProtNLM"/>
    </source>
</evidence>
<comment type="similarity">
    <text evidence="1 3">Belongs to the short-chain dehydrogenases/reductases (SDR) family.</text>
</comment>
<dbReference type="InterPro" id="IPR036291">
    <property type="entry name" value="NAD(P)-bd_dom_sf"/>
</dbReference>
<dbReference type="PIRSF" id="PIRSF000126">
    <property type="entry name" value="11-beta-HSD1"/>
    <property type="match status" value="1"/>
</dbReference>
<dbReference type="EMBL" id="VLLG01000003">
    <property type="protein sequence ID" value="TWI88796.1"/>
    <property type="molecule type" value="Genomic_DNA"/>
</dbReference>
<name>A0A562T6T0_CHIJA</name>
<dbReference type="PANTHER" id="PTHR44196:SF2">
    <property type="entry name" value="SHORT-CHAIN DEHYDROGENASE-RELATED"/>
    <property type="match status" value="1"/>
</dbReference>
<proteinExistence type="inferred from homology"/>
<organism evidence="4 5">
    <name type="scientific">Chitinophaga japonensis</name>
    <name type="common">Flexibacter japonensis</name>
    <dbReference type="NCBI Taxonomy" id="104662"/>
    <lineage>
        <taxon>Bacteria</taxon>
        <taxon>Pseudomonadati</taxon>
        <taxon>Bacteroidota</taxon>
        <taxon>Chitinophagia</taxon>
        <taxon>Chitinophagales</taxon>
        <taxon>Chitinophagaceae</taxon>
        <taxon>Chitinophaga</taxon>
    </lineage>
</organism>
<dbReference type="PRINTS" id="PR00080">
    <property type="entry name" value="SDRFAMILY"/>
</dbReference>
<keyword evidence="2" id="KW-0560">Oxidoreductase</keyword>
<dbReference type="SUPFAM" id="SSF51735">
    <property type="entry name" value="NAD(P)-binding Rossmann-fold domains"/>
    <property type="match status" value="1"/>
</dbReference>
<dbReference type="Proteomes" id="UP000316778">
    <property type="component" value="Unassembled WGS sequence"/>
</dbReference>
<dbReference type="InterPro" id="IPR002347">
    <property type="entry name" value="SDR_fam"/>
</dbReference>
<keyword evidence="5" id="KW-1185">Reference proteome</keyword>
<evidence type="ECO:0000313" key="5">
    <source>
        <dbReference type="Proteomes" id="UP000316778"/>
    </source>
</evidence>
<accession>A0A562T6T0</accession>
<comment type="caution">
    <text evidence="4">The sequence shown here is derived from an EMBL/GenBank/DDBJ whole genome shotgun (WGS) entry which is preliminary data.</text>
</comment>
<dbReference type="Pfam" id="PF00106">
    <property type="entry name" value="adh_short"/>
    <property type="match status" value="1"/>
</dbReference>
<dbReference type="GO" id="GO:0016020">
    <property type="term" value="C:membrane"/>
    <property type="evidence" value="ECO:0007669"/>
    <property type="project" value="TreeGrafter"/>
</dbReference>
<dbReference type="RefSeq" id="WP_145714623.1">
    <property type="nucleotide sequence ID" value="NZ_BAAAFY010000001.1"/>
</dbReference>
<dbReference type="GO" id="GO:0016491">
    <property type="term" value="F:oxidoreductase activity"/>
    <property type="evidence" value="ECO:0007669"/>
    <property type="project" value="UniProtKB-KW"/>
</dbReference>
<dbReference type="Gene3D" id="3.40.50.720">
    <property type="entry name" value="NAD(P)-binding Rossmann-like Domain"/>
    <property type="match status" value="1"/>
</dbReference>
<gene>
    <name evidence="4" type="ORF">LX66_2882</name>
</gene>
<dbReference type="PANTHER" id="PTHR44196">
    <property type="entry name" value="DEHYDROGENASE/REDUCTASE SDR FAMILY MEMBER 7B"/>
    <property type="match status" value="1"/>
</dbReference>
<evidence type="ECO:0000313" key="4">
    <source>
        <dbReference type="EMBL" id="TWI88796.1"/>
    </source>
</evidence>
<dbReference type="AlphaFoldDB" id="A0A562T6T0"/>
<protein>
    <recommendedName>
        <fullName evidence="6">Short-subunit dehydrogenase</fullName>
    </recommendedName>
</protein>
<evidence type="ECO:0000256" key="3">
    <source>
        <dbReference type="RuleBase" id="RU000363"/>
    </source>
</evidence>
<evidence type="ECO:0000256" key="2">
    <source>
        <dbReference type="ARBA" id="ARBA00023002"/>
    </source>
</evidence>
<dbReference type="OrthoDB" id="9808814at2"/>
<evidence type="ECO:0000256" key="1">
    <source>
        <dbReference type="ARBA" id="ARBA00006484"/>
    </source>
</evidence>
<reference evidence="4 5" key="1">
    <citation type="journal article" date="2013" name="Stand. Genomic Sci.">
        <title>Genomic Encyclopedia of Type Strains, Phase I: The one thousand microbial genomes (KMG-I) project.</title>
        <authorList>
            <person name="Kyrpides N.C."/>
            <person name="Woyke T."/>
            <person name="Eisen J.A."/>
            <person name="Garrity G."/>
            <person name="Lilburn T.G."/>
            <person name="Beck B.J."/>
            <person name="Whitman W.B."/>
            <person name="Hugenholtz P."/>
            <person name="Klenk H.P."/>
        </authorList>
    </citation>
    <scope>NUCLEOTIDE SEQUENCE [LARGE SCALE GENOMIC DNA]</scope>
    <source>
        <strain evidence="4 5">DSM 13484</strain>
    </source>
</reference>
<dbReference type="PRINTS" id="PR00081">
    <property type="entry name" value="GDHRDH"/>
</dbReference>